<dbReference type="GO" id="GO:0004497">
    <property type="term" value="F:monooxygenase activity"/>
    <property type="evidence" value="ECO:0007669"/>
    <property type="project" value="UniProtKB-KW"/>
</dbReference>
<keyword evidence="7" id="KW-1133">Transmembrane helix</keyword>
<dbReference type="HOGENOM" id="CLU_189573_0_0_1"/>
<comment type="cofactor">
    <cofactor evidence="1">
        <name>heme</name>
        <dbReference type="ChEBI" id="CHEBI:30413"/>
    </cofactor>
</comment>
<dbReference type="InterPro" id="IPR050364">
    <property type="entry name" value="Cytochrome_P450_fung"/>
</dbReference>
<evidence type="ECO:0000256" key="10">
    <source>
        <dbReference type="ARBA" id="ARBA00023033"/>
    </source>
</evidence>
<dbReference type="GO" id="GO:0005506">
    <property type="term" value="F:iron ion binding"/>
    <property type="evidence" value="ECO:0007669"/>
    <property type="project" value="InterPro"/>
</dbReference>
<accession>A0A0C3BX82</accession>
<evidence type="ECO:0000256" key="4">
    <source>
        <dbReference type="ARBA" id="ARBA00022617"/>
    </source>
</evidence>
<evidence type="ECO:0000313" key="12">
    <source>
        <dbReference type="EMBL" id="KIM36639.1"/>
    </source>
</evidence>
<keyword evidence="8" id="KW-0560">Oxidoreductase</keyword>
<dbReference type="GO" id="GO:0016705">
    <property type="term" value="F:oxidoreductase activity, acting on paired donors, with incorporation or reduction of molecular oxygen"/>
    <property type="evidence" value="ECO:0007669"/>
    <property type="project" value="InterPro"/>
</dbReference>
<evidence type="ECO:0000256" key="7">
    <source>
        <dbReference type="ARBA" id="ARBA00022989"/>
    </source>
</evidence>
<reference evidence="12 13" key="1">
    <citation type="submission" date="2014-04" db="EMBL/GenBank/DDBJ databases">
        <authorList>
            <consortium name="DOE Joint Genome Institute"/>
            <person name="Kuo A."/>
            <person name="Gay G."/>
            <person name="Dore J."/>
            <person name="Kohler A."/>
            <person name="Nagy L.G."/>
            <person name="Floudas D."/>
            <person name="Copeland A."/>
            <person name="Barry K.W."/>
            <person name="Cichocki N."/>
            <person name="Veneault-Fourrey C."/>
            <person name="LaButti K."/>
            <person name="Lindquist E.A."/>
            <person name="Lipzen A."/>
            <person name="Lundell T."/>
            <person name="Morin E."/>
            <person name="Murat C."/>
            <person name="Sun H."/>
            <person name="Tunlid A."/>
            <person name="Henrissat B."/>
            <person name="Grigoriev I.V."/>
            <person name="Hibbett D.S."/>
            <person name="Martin F."/>
            <person name="Nordberg H.P."/>
            <person name="Cantor M.N."/>
            <person name="Hua S.X."/>
        </authorList>
    </citation>
    <scope>NUCLEOTIDE SEQUENCE [LARGE SCALE GENOMIC DNA]</scope>
    <source>
        <strain evidence="13">h7</strain>
    </source>
</reference>
<keyword evidence="13" id="KW-1185">Reference proteome</keyword>
<proteinExistence type="inferred from homology"/>
<evidence type="ECO:0000256" key="3">
    <source>
        <dbReference type="ARBA" id="ARBA00010617"/>
    </source>
</evidence>
<comment type="similarity">
    <text evidence="3">Belongs to the cytochrome P450 family.</text>
</comment>
<dbReference type="AlphaFoldDB" id="A0A0C3BX82"/>
<evidence type="ECO:0000256" key="5">
    <source>
        <dbReference type="ARBA" id="ARBA00022692"/>
    </source>
</evidence>
<name>A0A0C3BX82_HEBCY</name>
<dbReference type="PANTHER" id="PTHR46300">
    <property type="entry name" value="P450, PUTATIVE (EUROFUNG)-RELATED-RELATED"/>
    <property type="match status" value="1"/>
</dbReference>
<dbReference type="PANTHER" id="PTHR46300:SF2">
    <property type="entry name" value="CYTOCHROME P450 MONOOXYGENASE ALNH-RELATED"/>
    <property type="match status" value="1"/>
</dbReference>
<evidence type="ECO:0000256" key="11">
    <source>
        <dbReference type="ARBA" id="ARBA00023136"/>
    </source>
</evidence>
<keyword evidence="9" id="KW-0408">Iron</keyword>
<evidence type="ECO:0000256" key="1">
    <source>
        <dbReference type="ARBA" id="ARBA00001971"/>
    </source>
</evidence>
<dbReference type="Proteomes" id="UP000053424">
    <property type="component" value="Unassembled WGS sequence"/>
</dbReference>
<keyword evidence="11" id="KW-0472">Membrane</keyword>
<dbReference type="GO" id="GO:0016020">
    <property type="term" value="C:membrane"/>
    <property type="evidence" value="ECO:0007669"/>
    <property type="project" value="UniProtKB-SubCell"/>
</dbReference>
<reference evidence="13" key="2">
    <citation type="submission" date="2015-01" db="EMBL/GenBank/DDBJ databases">
        <title>Evolutionary Origins and Diversification of the Mycorrhizal Mutualists.</title>
        <authorList>
            <consortium name="DOE Joint Genome Institute"/>
            <consortium name="Mycorrhizal Genomics Consortium"/>
            <person name="Kohler A."/>
            <person name="Kuo A."/>
            <person name="Nagy L.G."/>
            <person name="Floudas D."/>
            <person name="Copeland A."/>
            <person name="Barry K.W."/>
            <person name="Cichocki N."/>
            <person name="Veneault-Fourrey C."/>
            <person name="LaButti K."/>
            <person name="Lindquist E.A."/>
            <person name="Lipzen A."/>
            <person name="Lundell T."/>
            <person name="Morin E."/>
            <person name="Murat C."/>
            <person name="Riley R."/>
            <person name="Ohm R."/>
            <person name="Sun H."/>
            <person name="Tunlid A."/>
            <person name="Henrissat B."/>
            <person name="Grigoriev I.V."/>
            <person name="Hibbett D.S."/>
            <person name="Martin F."/>
        </authorList>
    </citation>
    <scope>NUCLEOTIDE SEQUENCE [LARGE SCALE GENOMIC DNA]</scope>
    <source>
        <strain evidence="13">h7</strain>
    </source>
</reference>
<dbReference type="InterPro" id="IPR036396">
    <property type="entry name" value="Cyt_P450_sf"/>
</dbReference>
<keyword evidence="4" id="KW-0349">Heme</keyword>
<evidence type="ECO:0000256" key="2">
    <source>
        <dbReference type="ARBA" id="ARBA00004167"/>
    </source>
</evidence>
<keyword evidence="10" id="KW-0503">Monooxygenase</keyword>
<dbReference type="EMBL" id="KN831803">
    <property type="protein sequence ID" value="KIM36639.1"/>
    <property type="molecule type" value="Genomic_DNA"/>
</dbReference>
<dbReference type="Gene3D" id="1.10.630.10">
    <property type="entry name" value="Cytochrome P450"/>
    <property type="match status" value="1"/>
</dbReference>
<keyword evidence="6" id="KW-0479">Metal-binding</keyword>
<comment type="subcellular location">
    <subcellularLocation>
        <location evidence="2">Membrane</location>
        <topology evidence="2">Single-pass membrane protein</topology>
    </subcellularLocation>
</comment>
<dbReference type="GO" id="GO:0020037">
    <property type="term" value="F:heme binding"/>
    <property type="evidence" value="ECO:0007669"/>
    <property type="project" value="InterPro"/>
</dbReference>
<evidence type="ECO:0000256" key="9">
    <source>
        <dbReference type="ARBA" id="ARBA00023004"/>
    </source>
</evidence>
<gene>
    <name evidence="12" type="ORF">M413DRAFT_286074</name>
</gene>
<protein>
    <submittedName>
        <fullName evidence="12">Uncharacterized protein</fullName>
    </submittedName>
</protein>
<evidence type="ECO:0000256" key="8">
    <source>
        <dbReference type="ARBA" id="ARBA00023002"/>
    </source>
</evidence>
<keyword evidence="5" id="KW-0812">Transmembrane</keyword>
<dbReference type="OrthoDB" id="2789670at2759"/>
<organism evidence="12 13">
    <name type="scientific">Hebeloma cylindrosporum</name>
    <dbReference type="NCBI Taxonomy" id="76867"/>
    <lineage>
        <taxon>Eukaryota</taxon>
        <taxon>Fungi</taxon>
        <taxon>Dikarya</taxon>
        <taxon>Basidiomycota</taxon>
        <taxon>Agaricomycotina</taxon>
        <taxon>Agaricomycetes</taxon>
        <taxon>Agaricomycetidae</taxon>
        <taxon>Agaricales</taxon>
        <taxon>Agaricineae</taxon>
        <taxon>Hymenogastraceae</taxon>
        <taxon>Hebeloma</taxon>
    </lineage>
</organism>
<evidence type="ECO:0000256" key="6">
    <source>
        <dbReference type="ARBA" id="ARBA00022723"/>
    </source>
</evidence>
<evidence type="ECO:0000313" key="13">
    <source>
        <dbReference type="Proteomes" id="UP000053424"/>
    </source>
</evidence>
<sequence length="70" mass="7683">MFIGIARLLWAFNITPAKDAIGNAILPDAMDSVDEGLVVRPTKFPCTITPRSIDVESVVAHTMELRRITS</sequence>